<evidence type="ECO:0000256" key="1">
    <source>
        <dbReference type="SAM" id="MobiDB-lite"/>
    </source>
</evidence>
<dbReference type="HOGENOM" id="CLU_352001_0_0_1"/>
<feature type="compositionally biased region" description="Basic and acidic residues" evidence="1">
    <location>
        <begin position="602"/>
        <end position="618"/>
    </location>
</feature>
<accession>M2YGS8</accession>
<feature type="region of interest" description="Disordered" evidence="1">
    <location>
        <begin position="242"/>
        <end position="266"/>
    </location>
</feature>
<dbReference type="AlphaFoldDB" id="M2YGS8"/>
<name>M2YGS8_PSEFD</name>
<dbReference type="OrthoDB" id="10446198at2759"/>
<feature type="region of interest" description="Disordered" evidence="1">
    <location>
        <begin position="449"/>
        <end position="471"/>
    </location>
</feature>
<reference evidence="2 3" key="1">
    <citation type="journal article" date="2012" name="PLoS Pathog.">
        <title>Diverse lifestyles and strategies of plant pathogenesis encoded in the genomes of eighteen Dothideomycetes fungi.</title>
        <authorList>
            <person name="Ohm R.A."/>
            <person name="Feau N."/>
            <person name="Henrissat B."/>
            <person name="Schoch C.L."/>
            <person name="Horwitz B.A."/>
            <person name="Barry K.W."/>
            <person name="Condon B.J."/>
            <person name="Copeland A.C."/>
            <person name="Dhillon B."/>
            <person name="Glaser F."/>
            <person name="Hesse C.N."/>
            <person name="Kosti I."/>
            <person name="LaButti K."/>
            <person name="Lindquist E.A."/>
            <person name="Lucas S."/>
            <person name="Salamov A.A."/>
            <person name="Bradshaw R.E."/>
            <person name="Ciuffetti L."/>
            <person name="Hamelin R.C."/>
            <person name="Kema G.H.J."/>
            <person name="Lawrence C."/>
            <person name="Scott J.A."/>
            <person name="Spatafora J.W."/>
            <person name="Turgeon B.G."/>
            <person name="de Wit P.J.G.M."/>
            <person name="Zhong S."/>
            <person name="Goodwin S.B."/>
            <person name="Grigoriev I.V."/>
        </authorList>
    </citation>
    <scope>NUCLEOTIDE SEQUENCE [LARGE SCALE GENOMIC DNA]</scope>
    <source>
        <strain evidence="2 3">CIRAD86</strain>
    </source>
</reference>
<dbReference type="Proteomes" id="UP000016932">
    <property type="component" value="Unassembled WGS sequence"/>
</dbReference>
<proteinExistence type="predicted"/>
<sequence length="799" mass="87747">MQRFSERLYSSMSHRLGACRSLLTSETAKFWFWSYSVQIGAARFREDCWLVPGMICFAHQLLAERLASFTRTCLPAVLKSSVGGRSTNAQNWCSWCIGKDHIATEVQVRYSGSDADHSTELYTYQIRWVGGGGENLREPPLTIWYVWASLSFPGPRMVMTAHYYTHPSPKHACGEQPTRYIATCPAGSLAPRRRKQSISSMSTDRESTSCMAIDGYEEQDLDTRQTANGSMSWPNEPVRTCGIQQHSTPSSIIDPSKGHTSWGGQAPQPWRSPFSALTGIASAPDEKSTRAGMRQYKGETPCELTAAYSFLIPVKHSIGLPTSSKESVRRPADLRFSHNPRSLCIADFGSLDRVGYSTRETPLDTKKKSEEYRGYAKRTNISTRIGIPAEELRRLAEEHRPALNTKLSRRASSIIEAATPKFDGQKLKSTKLSRRASSSIEAATPKLDGYNSRVQSSPEEHYPALENSNPETPLVAGKAAKENRTAFHQYLWLWEKQLQKKIRLIGAPSIAEEVAEEGPAASTTFLAIKDADGGDRTAFHQQLCASAGSGAGSGCSCASGTGTGSSSGFGSDSGSDSYRRRRRDEHVLDAKMKRRRVYPSSGDERPLPESSIKDKSKAEVAPARPRAGTGTPTRKPLKPIAAMQKESPGRGVEWLTQPRIFGAGYNNKTLSTTTRTGTIDAKMSNATKKATAQDVAEEPLLVEDSMNLHYRINKVKLKSLIEAGATGDPRPDLGVSIDRNKCLGDQGSTLRAKMNLDLSPTSDPFESELSLKTADGGVCNVLWTFRTLITDLQKRPIGI</sequence>
<dbReference type="GeneID" id="19334432"/>
<dbReference type="VEuPathDB" id="FungiDB:MYCFIDRAFT_180502"/>
<protein>
    <submittedName>
        <fullName evidence="2">Uncharacterized protein</fullName>
    </submittedName>
</protein>
<dbReference type="EMBL" id="KB446572">
    <property type="protein sequence ID" value="EME77015.1"/>
    <property type="molecule type" value="Genomic_DNA"/>
</dbReference>
<dbReference type="RefSeq" id="XP_007932454.1">
    <property type="nucleotide sequence ID" value="XM_007934263.1"/>
</dbReference>
<organism evidence="2 3">
    <name type="scientific">Pseudocercospora fijiensis (strain CIRAD86)</name>
    <name type="common">Black leaf streak disease fungus</name>
    <name type="synonym">Mycosphaerella fijiensis</name>
    <dbReference type="NCBI Taxonomy" id="383855"/>
    <lineage>
        <taxon>Eukaryota</taxon>
        <taxon>Fungi</taxon>
        <taxon>Dikarya</taxon>
        <taxon>Ascomycota</taxon>
        <taxon>Pezizomycotina</taxon>
        <taxon>Dothideomycetes</taxon>
        <taxon>Dothideomycetidae</taxon>
        <taxon>Mycosphaerellales</taxon>
        <taxon>Mycosphaerellaceae</taxon>
        <taxon>Pseudocercospora</taxon>
    </lineage>
</organism>
<feature type="region of interest" description="Disordered" evidence="1">
    <location>
        <begin position="554"/>
        <end position="636"/>
    </location>
</feature>
<feature type="compositionally biased region" description="Polar residues" evidence="1">
    <location>
        <begin position="242"/>
        <end position="263"/>
    </location>
</feature>
<keyword evidence="3" id="KW-1185">Reference proteome</keyword>
<gene>
    <name evidence="2" type="ORF">MYCFIDRAFT_180502</name>
</gene>
<evidence type="ECO:0000313" key="2">
    <source>
        <dbReference type="EMBL" id="EME77015.1"/>
    </source>
</evidence>
<dbReference type="KEGG" id="pfj:MYCFIDRAFT_180502"/>
<evidence type="ECO:0000313" key="3">
    <source>
        <dbReference type="Proteomes" id="UP000016932"/>
    </source>
</evidence>